<proteinExistence type="predicted"/>
<dbReference type="Proteomes" id="UP001457282">
    <property type="component" value="Unassembled WGS sequence"/>
</dbReference>
<dbReference type="CDD" id="cd00038">
    <property type="entry name" value="CAP_ED"/>
    <property type="match status" value="1"/>
</dbReference>
<evidence type="ECO:0000256" key="1">
    <source>
        <dbReference type="ARBA" id="ARBA00023286"/>
    </source>
</evidence>
<keyword evidence="6" id="KW-1185">Reference proteome</keyword>
<comment type="caution">
    <text evidence="5">The sequence shown here is derived from an EMBL/GenBank/DDBJ whole genome shotgun (WGS) entry which is preliminary data.</text>
</comment>
<dbReference type="SUPFAM" id="SSF51206">
    <property type="entry name" value="cAMP-binding domain-like"/>
    <property type="match status" value="2"/>
</dbReference>
<feature type="transmembrane region" description="Helical" evidence="3">
    <location>
        <begin position="20"/>
        <end position="37"/>
    </location>
</feature>
<dbReference type="AlphaFoldDB" id="A0AAW1W3C0"/>
<evidence type="ECO:0000313" key="6">
    <source>
        <dbReference type="Proteomes" id="UP001457282"/>
    </source>
</evidence>
<dbReference type="GO" id="GO:0034220">
    <property type="term" value="P:monoatomic ion transmembrane transport"/>
    <property type="evidence" value="ECO:0007669"/>
    <property type="project" value="UniProtKB-KW"/>
</dbReference>
<dbReference type="PANTHER" id="PTHR45651:SF68">
    <property type="entry name" value="ION TRANSPORT DOMAIN-CONTAINING PROTEIN"/>
    <property type="match status" value="1"/>
</dbReference>
<keyword evidence="1" id="KW-1071">Ligand-gated ion channel</keyword>
<gene>
    <name evidence="5" type="ORF">M0R45_037132</name>
</gene>
<name>A0AAW1W3C0_RUBAR</name>
<organism evidence="5 6">
    <name type="scientific">Rubus argutus</name>
    <name type="common">Southern blackberry</name>
    <dbReference type="NCBI Taxonomy" id="59490"/>
    <lineage>
        <taxon>Eukaryota</taxon>
        <taxon>Viridiplantae</taxon>
        <taxon>Streptophyta</taxon>
        <taxon>Embryophyta</taxon>
        <taxon>Tracheophyta</taxon>
        <taxon>Spermatophyta</taxon>
        <taxon>Magnoliopsida</taxon>
        <taxon>eudicotyledons</taxon>
        <taxon>Gunneridae</taxon>
        <taxon>Pentapetalae</taxon>
        <taxon>rosids</taxon>
        <taxon>fabids</taxon>
        <taxon>Rosales</taxon>
        <taxon>Rosaceae</taxon>
        <taxon>Rosoideae</taxon>
        <taxon>Rosoideae incertae sedis</taxon>
        <taxon>Rubus</taxon>
    </lineage>
</organism>
<reference evidence="5 6" key="1">
    <citation type="journal article" date="2023" name="G3 (Bethesda)">
        <title>A chromosome-length genome assembly and annotation of blackberry (Rubus argutus, cv. 'Hillquist').</title>
        <authorList>
            <person name="Bruna T."/>
            <person name="Aryal R."/>
            <person name="Dudchenko O."/>
            <person name="Sargent D.J."/>
            <person name="Mead D."/>
            <person name="Buti M."/>
            <person name="Cavallini A."/>
            <person name="Hytonen T."/>
            <person name="Andres J."/>
            <person name="Pham M."/>
            <person name="Weisz D."/>
            <person name="Mascagni F."/>
            <person name="Usai G."/>
            <person name="Natali L."/>
            <person name="Bassil N."/>
            <person name="Fernandez G.E."/>
            <person name="Lomsadze A."/>
            <person name="Armour M."/>
            <person name="Olukolu B."/>
            <person name="Poorten T."/>
            <person name="Britton C."/>
            <person name="Davik J."/>
            <person name="Ashrafi H."/>
            <person name="Aiden E.L."/>
            <person name="Borodovsky M."/>
            <person name="Worthington M."/>
        </authorList>
    </citation>
    <scope>NUCLEOTIDE SEQUENCE [LARGE SCALE GENOMIC DNA]</scope>
    <source>
        <strain evidence="5">PI 553951</strain>
    </source>
</reference>
<accession>A0AAW1W3C0</accession>
<dbReference type="InterPro" id="IPR000595">
    <property type="entry name" value="cNMP-bd_dom"/>
</dbReference>
<evidence type="ECO:0000259" key="4">
    <source>
        <dbReference type="PROSITE" id="PS50042"/>
    </source>
</evidence>
<feature type="domain" description="Cyclic nucleotide-binding" evidence="4">
    <location>
        <begin position="136"/>
        <end position="216"/>
    </location>
</feature>
<dbReference type="Gene3D" id="2.60.120.10">
    <property type="entry name" value="Jelly Rolls"/>
    <property type="match status" value="2"/>
</dbReference>
<sequence length="415" mass="47674">MLMCSFGSNLKPSTNAWENLFAAFISIIGLLLFLYLIGNLQTYMQLDTVNSIEKHLWKMRIEKKMEEKGREVEQWLSKNGIPSCKKLEIMEQVEVELNKDKDKDVDVENILSILPWDSRRYMKSCMPLNRLKQVPLLQNKDEKVLTEISEYLKPEKYIKNEIIIREKEPLEKMIFIVEGLVIIEMRGCTRTLQLRAEEVYGEKLLTWPAWPSFPSVLPVATESLRADGDVEALVLTASDIKDVVLKLKLHIFNKEEITRRTDDEWKLLESDRATMLRKVPKLETMNTRVLEAISENLKPMSGEGNFIIREGKPLRVMVFVSGGSLLSLEKDRDKTTEKRQFYGEELLDWVLDGSFPAIVPISTHGVWVNYNTDIFVLKANDLGDVVSNFKSYFSKETPSPTDDSSLDLCAIVGLT</sequence>
<keyword evidence="3" id="KW-0472">Membrane</keyword>
<evidence type="ECO:0000256" key="3">
    <source>
        <dbReference type="SAM" id="Phobius"/>
    </source>
</evidence>
<dbReference type="PROSITE" id="PS50042">
    <property type="entry name" value="CNMP_BINDING_3"/>
    <property type="match status" value="1"/>
</dbReference>
<dbReference type="GO" id="GO:0016020">
    <property type="term" value="C:membrane"/>
    <property type="evidence" value="ECO:0007669"/>
    <property type="project" value="UniProtKB-SubCell"/>
</dbReference>
<keyword evidence="3" id="KW-0812">Transmembrane</keyword>
<dbReference type="PANTHER" id="PTHR45651">
    <property type="entry name" value="CYCLIC NUCLEOTIDE-GATED ION CHANNEL 15-RELATED-RELATED"/>
    <property type="match status" value="1"/>
</dbReference>
<keyword evidence="3" id="KW-1133">Transmembrane helix</keyword>
<keyword evidence="2" id="KW-0407">Ion channel</keyword>
<evidence type="ECO:0000256" key="2">
    <source>
        <dbReference type="ARBA" id="ARBA00023303"/>
    </source>
</evidence>
<evidence type="ECO:0000313" key="5">
    <source>
        <dbReference type="EMBL" id="KAK9913313.1"/>
    </source>
</evidence>
<dbReference type="EMBL" id="JBEDUW010000007">
    <property type="protein sequence ID" value="KAK9913313.1"/>
    <property type="molecule type" value="Genomic_DNA"/>
</dbReference>
<protein>
    <recommendedName>
        <fullName evidence="4">Cyclic nucleotide-binding domain-containing protein</fullName>
    </recommendedName>
</protein>
<keyword evidence="1" id="KW-0813">Transport</keyword>
<dbReference type="InterPro" id="IPR014710">
    <property type="entry name" value="RmlC-like_jellyroll"/>
</dbReference>
<dbReference type="InterPro" id="IPR018490">
    <property type="entry name" value="cNMP-bd_dom_sf"/>
</dbReference>
<keyword evidence="1" id="KW-0406">Ion transport</keyword>